<comment type="caution">
    <text evidence="4">The sequence shown here is derived from an EMBL/GenBank/DDBJ whole genome shotgun (WGS) entry which is preliminary data.</text>
</comment>
<dbReference type="PANTHER" id="PTHR13799:SF14">
    <property type="entry name" value="GTP CYCLOHYDROLASE 1 TYPE 2 HOMOLOG"/>
    <property type="match status" value="1"/>
</dbReference>
<proteinExistence type="inferred from homology"/>
<name>A0AAE4MHS4_9EURY</name>
<dbReference type="AlphaFoldDB" id="A0AAE4MHS4"/>
<dbReference type="GO" id="GO:0005737">
    <property type="term" value="C:cytoplasm"/>
    <property type="evidence" value="ECO:0007669"/>
    <property type="project" value="TreeGrafter"/>
</dbReference>
<evidence type="ECO:0000256" key="1">
    <source>
        <dbReference type="ARBA" id="ARBA00006964"/>
    </source>
</evidence>
<dbReference type="Proteomes" id="UP001283212">
    <property type="component" value="Unassembled WGS sequence"/>
</dbReference>
<feature type="binding site" evidence="3">
    <location>
        <position position="205"/>
    </location>
    <ligand>
        <name>a divalent metal cation</name>
        <dbReference type="ChEBI" id="CHEBI:60240"/>
        <label>1</label>
    </ligand>
</feature>
<dbReference type="SUPFAM" id="SSF102705">
    <property type="entry name" value="NIF3 (NGG1p interacting factor 3)-like"/>
    <property type="match status" value="1"/>
</dbReference>
<protein>
    <submittedName>
        <fullName evidence="4">GTP cyclohydrolase 1 type 2</fullName>
    </submittedName>
</protein>
<dbReference type="GO" id="GO:0046872">
    <property type="term" value="F:metal ion binding"/>
    <property type="evidence" value="ECO:0007669"/>
    <property type="project" value="UniProtKB-KW"/>
</dbReference>
<dbReference type="Gene3D" id="3.40.1390.30">
    <property type="entry name" value="NIF3 (NGG1p interacting factor 3)-like"/>
    <property type="match status" value="2"/>
</dbReference>
<feature type="binding site" evidence="3">
    <location>
        <position position="209"/>
    </location>
    <ligand>
        <name>a divalent metal cation</name>
        <dbReference type="ChEBI" id="CHEBI:60240"/>
        <label>1</label>
    </ligand>
</feature>
<accession>A0AAE4MHS4</accession>
<dbReference type="PANTHER" id="PTHR13799">
    <property type="entry name" value="NGG1 INTERACTING FACTOR 3"/>
    <property type="match status" value="1"/>
</dbReference>
<evidence type="ECO:0000256" key="2">
    <source>
        <dbReference type="ARBA" id="ARBA00022723"/>
    </source>
</evidence>
<dbReference type="RefSeq" id="WP_338096841.1">
    <property type="nucleotide sequence ID" value="NZ_JAWDKB010000007.1"/>
</dbReference>
<evidence type="ECO:0000256" key="3">
    <source>
        <dbReference type="PIRSR" id="PIRSR602678-1"/>
    </source>
</evidence>
<dbReference type="InterPro" id="IPR036069">
    <property type="entry name" value="DUF34/NIF3_sf"/>
</dbReference>
<evidence type="ECO:0000313" key="4">
    <source>
        <dbReference type="EMBL" id="MDV0444345.1"/>
    </source>
</evidence>
<dbReference type="FunFam" id="3.40.1390.30:FF:000001">
    <property type="entry name" value="GTP cyclohydrolase 1 type 2"/>
    <property type="match status" value="1"/>
</dbReference>
<dbReference type="EMBL" id="JAWDKB010000007">
    <property type="protein sequence ID" value="MDV0444345.1"/>
    <property type="molecule type" value="Genomic_DNA"/>
</dbReference>
<feature type="binding site" evidence="3">
    <location>
        <position position="66"/>
    </location>
    <ligand>
        <name>a divalent metal cation</name>
        <dbReference type="ChEBI" id="CHEBI:60240"/>
        <label>1</label>
    </ligand>
</feature>
<keyword evidence="2 3" id="KW-0479">Metal-binding</keyword>
<comment type="similarity">
    <text evidence="1">Belongs to the GTP cyclohydrolase I type 2/NIF3 family.</text>
</comment>
<dbReference type="Pfam" id="PF01784">
    <property type="entry name" value="DUF34_NIF3"/>
    <property type="match status" value="1"/>
</dbReference>
<organism evidence="4 5">
    <name type="scientific">Methanorbis rubei</name>
    <dbReference type="NCBI Taxonomy" id="3028300"/>
    <lineage>
        <taxon>Archaea</taxon>
        <taxon>Methanobacteriati</taxon>
        <taxon>Methanobacteriota</taxon>
        <taxon>Stenosarchaea group</taxon>
        <taxon>Methanomicrobia</taxon>
        <taxon>Methanomicrobiales</taxon>
        <taxon>Methanocorpusculaceae</taxon>
        <taxon>Methanorbis</taxon>
    </lineage>
</organism>
<dbReference type="InterPro" id="IPR002678">
    <property type="entry name" value="DUF34/NIF3"/>
</dbReference>
<sequence>MYLSEFIKKLEEIAPPGLAEEFDTGKIGLIVEGTYDVRTVACALDATPHVTEMAAELGVDALVVHHPPFWAPMHGIVGRDADVAKPLMRENINLYAMHTNYDHADGGINDCLADEIGLTDCVKGSLEIVGTMTMSFEEIASKLGCSLRVWGDLDGVTRLAAAGGSAFDWELIEEAESLGAQAYLASELKYNIARESPIPCIEATHYALEAPGMRALAKRNDWIFIEDIPETSIIL</sequence>
<keyword evidence="5" id="KW-1185">Reference proteome</keyword>
<feature type="binding site" evidence="3">
    <location>
        <position position="65"/>
    </location>
    <ligand>
        <name>a divalent metal cation</name>
        <dbReference type="ChEBI" id="CHEBI:60240"/>
        <label>1</label>
    </ligand>
</feature>
<reference evidence="4 5" key="1">
    <citation type="submission" date="2023-06" db="EMBL/GenBank/DDBJ databases">
        <title>Genome sequence of Methancorpusculaceae sp. Cs1.</title>
        <authorList>
            <person name="Protasov E."/>
            <person name="Platt K."/>
            <person name="Poehlein A."/>
            <person name="Daniel R."/>
            <person name="Brune A."/>
        </authorList>
    </citation>
    <scope>NUCLEOTIDE SEQUENCE [LARGE SCALE GENOMIC DNA]</scope>
    <source>
        <strain evidence="4 5">Cs1</strain>
    </source>
</reference>
<feature type="binding site" evidence="3">
    <location>
        <position position="102"/>
    </location>
    <ligand>
        <name>a divalent metal cation</name>
        <dbReference type="ChEBI" id="CHEBI:60240"/>
        <label>1</label>
    </ligand>
</feature>
<evidence type="ECO:0000313" key="5">
    <source>
        <dbReference type="Proteomes" id="UP001283212"/>
    </source>
</evidence>
<gene>
    <name evidence="4" type="primary">ybgI</name>
    <name evidence="4" type="ORF">McpCs1_17520</name>
</gene>